<proteinExistence type="predicted"/>
<keyword evidence="2 4" id="KW-0808">Transferase</keyword>
<evidence type="ECO:0000313" key="4">
    <source>
        <dbReference type="EMBL" id="CYU54062.1"/>
    </source>
</evidence>
<evidence type="ECO:0000259" key="3">
    <source>
        <dbReference type="Pfam" id="PF00535"/>
    </source>
</evidence>
<name>A0A116JN60_STRSU</name>
<organism evidence="4 5">
    <name type="scientific">Streptococcus suis</name>
    <dbReference type="NCBI Taxonomy" id="1307"/>
    <lineage>
        <taxon>Bacteria</taxon>
        <taxon>Bacillati</taxon>
        <taxon>Bacillota</taxon>
        <taxon>Bacilli</taxon>
        <taxon>Lactobacillales</taxon>
        <taxon>Streptococcaceae</taxon>
        <taxon>Streptococcus</taxon>
    </lineage>
</organism>
<dbReference type="AlphaFoldDB" id="A0A116JN60"/>
<dbReference type="GO" id="GO:0050501">
    <property type="term" value="F:hyaluronan synthase activity"/>
    <property type="evidence" value="ECO:0007669"/>
    <property type="project" value="UniProtKB-EC"/>
</dbReference>
<dbReference type="PANTHER" id="PTHR22916">
    <property type="entry name" value="GLYCOSYLTRANSFERASE"/>
    <property type="match status" value="1"/>
</dbReference>
<dbReference type="InterPro" id="IPR001173">
    <property type="entry name" value="Glyco_trans_2-like"/>
</dbReference>
<keyword evidence="1 4" id="KW-0328">Glycosyltransferase</keyword>
<sequence length="53" mass="5806">MEKVSVIVPVYNAGPYLTQCIDSILNQTYHNIELILVNAGSTDGSATICESYR</sequence>
<protein>
    <submittedName>
        <fullName evidence="4">Putative glycosyltransferase (GalT2)</fullName>
        <ecNumber evidence="4">2.4.1.212</ecNumber>
    </submittedName>
</protein>
<feature type="domain" description="Glycosyltransferase 2-like" evidence="3">
    <location>
        <begin position="5"/>
        <end position="52"/>
    </location>
</feature>
<dbReference type="Pfam" id="PF00535">
    <property type="entry name" value="Glycos_transf_2"/>
    <property type="match status" value="1"/>
</dbReference>
<dbReference type="InterPro" id="IPR029044">
    <property type="entry name" value="Nucleotide-diphossugar_trans"/>
</dbReference>
<accession>A0A116JN60</accession>
<evidence type="ECO:0000313" key="5">
    <source>
        <dbReference type="Proteomes" id="UP000072530"/>
    </source>
</evidence>
<dbReference type="CDD" id="cd00761">
    <property type="entry name" value="Glyco_tranf_GTA_type"/>
    <property type="match status" value="1"/>
</dbReference>
<dbReference type="SUPFAM" id="SSF53448">
    <property type="entry name" value="Nucleotide-diphospho-sugar transferases"/>
    <property type="match status" value="1"/>
</dbReference>
<evidence type="ECO:0000256" key="2">
    <source>
        <dbReference type="ARBA" id="ARBA00022679"/>
    </source>
</evidence>
<dbReference type="Proteomes" id="UP000072530">
    <property type="component" value="Unassembled WGS sequence"/>
</dbReference>
<dbReference type="EMBL" id="FIGG01000002">
    <property type="protein sequence ID" value="CYU54062.1"/>
    <property type="molecule type" value="Genomic_DNA"/>
</dbReference>
<dbReference type="Gene3D" id="3.90.550.10">
    <property type="entry name" value="Spore Coat Polysaccharide Biosynthesis Protein SpsA, Chain A"/>
    <property type="match status" value="1"/>
</dbReference>
<gene>
    <name evidence="4" type="primary">galT2_3</name>
    <name evidence="4" type="ORF">ERS132393_00894</name>
</gene>
<dbReference type="EC" id="2.4.1.212" evidence="4"/>
<evidence type="ECO:0000256" key="1">
    <source>
        <dbReference type="ARBA" id="ARBA00022676"/>
    </source>
</evidence>
<reference evidence="4 5" key="1">
    <citation type="submission" date="2016-02" db="EMBL/GenBank/DDBJ databases">
        <authorList>
            <consortium name="Pathogen Informatics"/>
        </authorList>
    </citation>
    <scope>NUCLEOTIDE SEQUENCE [LARGE SCALE GENOMIC DNA]</scope>
    <source>
        <strain evidence="4 5">LSS31</strain>
    </source>
</reference>
<dbReference type="PANTHER" id="PTHR22916:SF51">
    <property type="entry name" value="GLYCOSYLTRANSFERASE EPSH-RELATED"/>
    <property type="match status" value="1"/>
</dbReference>